<gene>
    <name evidence="1" type="ORF">D7I44_11700</name>
</gene>
<dbReference type="OrthoDB" id="9804765at2"/>
<dbReference type="Pfam" id="PF14552">
    <property type="entry name" value="Tautomerase_2"/>
    <property type="match status" value="1"/>
</dbReference>
<dbReference type="AlphaFoldDB" id="A0A387BN52"/>
<dbReference type="InterPro" id="IPR014347">
    <property type="entry name" value="Tautomerase/MIF_sf"/>
</dbReference>
<dbReference type="PANTHER" id="PTHR38460">
    <property type="entry name" value="TAUTOMERASE YOLI-RELATED"/>
    <property type="match status" value="1"/>
</dbReference>
<keyword evidence="2" id="KW-1185">Reference proteome</keyword>
<sequence length="143" mass="16098">MKHFGKGAQAVPYIQIELDRDLYESKADEISAAIHAAQWELPELGIPESDLFQVFHPREPGEIVFDPQYNGVDRQNLIVLQVLLVYRHPISQKQALYANIVAKLGEVGIRPEDILIILLENGFEDWKLSDATEAARAVLAAEH</sequence>
<dbReference type="Gene3D" id="3.30.429.10">
    <property type="entry name" value="Macrophage Migration Inhibitory Factor"/>
    <property type="match status" value="1"/>
</dbReference>
<dbReference type="EMBL" id="CP032624">
    <property type="protein sequence ID" value="AYG04128.1"/>
    <property type="molecule type" value="Genomic_DNA"/>
</dbReference>
<name>A0A387BN52_9MICO</name>
<organism evidence="1 2">
    <name type="scientific">Gryllotalpicola protaetiae</name>
    <dbReference type="NCBI Taxonomy" id="2419771"/>
    <lineage>
        <taxon>Bacteria</taxon>
        <taxon>Bacillati</taxon>
        <taxon>Actinomycetota</taxon>
        <taxon>Actinomycetes</taxon>
        <taxon>Micrococcales</taxon>
        <taxon>Microbacteriaceae</taxon>
        <taxon>Gryllotalpicola</taxon>
    </lineage>
</organism>
<reference evidence="1 2" key="1">
    <citation type="submission" date="2018-09" db="EMBL/GenBank/DDBJ databases">
        <title>Genome sequencing of strain 2DFW10M-5.</title>
        <authorList>
            <person name="Heo J."/>
            <person name="Kim S.-J."/>
            <person name="Kwon S.-W."/>
        </authorList>
    </citation>
    <scope>NUCLEOTIDE SEQUENCE [LARGE SCALE GENOMIC DNA]</scope>
    <source>
        <strain evidence="1 2">2DFW10M-5</strain>
    </source>
</reference>
<accession>A0A387BN52</accession>
<protein>
    <submittedName>
        <fullName evidence="1">Tautomerase family protein</fullName>
    </submittedName>
</protein>
<evidence type="ECO:0000313" key="1">
    <source>
        <dbReference type="EMBL" id="AYG04128.1"/>
    </source>
</evidence>
<dbReference type="Proteomes" id="UP000275069">
    <property type="component" value="Chromosome"/>
</dbReference>
<dbReference type="InterPro" id="IPR037479">
    <property type="entry name" value="Tauto_MSAD"/>
</dbReference>
<dbReference type="SUPFAM" id="SSF55331">
    <property type="entry name" value="Tautomerase/MIF"/>
    <property type="match status" value="1"/>
</dbReference>
<dbReference type="KEGG" id="gry:D7I44_11700"/>
<proteinExistence type="predicted"/>
<evidence type="ECO:0000313" key="2">
    <source>
        <dbReference type="Proteomes" id="UP000275069"/>
    </source>
</evidence>
<dbReference type="PANTHER" id="PTHR38460:SF1">
    <property type="entry name" value="TAUTOMERASE YOLI-RELATED"/>
    <property type="match status" value="1"/>
</dbReference>